<keyword evidence="1 4" id="KW-0689">Ribosomal protein</keyword>
<dbReference type="Gene3D" id="3.30.1330.30">
    <property type="match status" value="1"/>
</dbReference>
<dbReference type="GO" id="GO:1990904">
    <property type="term" value="C:ribonucleoprotein complex"/>
    <property type="evidence" value="ECO:0007669"/>
    <property type="project" value="UniProtKB-KW"/>
</dbReference>
<dbReference type="SUPFAM" id="SSF55315">
    <property type="entry name" value="L30e-like"/>
    <property type="match status" value="1"/>
</dbReference>
<dbReference type="GO" id="GO:0005840">
    <property type="term" value="C:ribosome"/>
    <property type="evidence" value="ECO:0007669"/>
    <property type="project" value="UniProtKB-KW"/>
</dbReference>
<evidence type="ECO:0000313" key="4">
    <source>
        <dbReference type="EMBL" id="RIB35604.1"/>
    </source>
</evidence>
<dbReference type="PANTHER" id="PTHR11449">
    <property type="entry name" value="RIBOSOMAL PROTEIN L30"/>
    <property type="match status" value="1"/>
</dbReference>
<dbReference type="InterPro" id="IPR004038">
    <property type="entry name" value="Ribosomal_eL8/eL30/eS12/Gad45"/>
</dbReference>
<name>A0A397WNE6_9ARCH</name>
<dbReference type="InterPro" id="IPR039109">
    <property type="entry name" value="Ribosomal_eL30-like"/>
</dbReference>
<reference evidence="4 5" key="1">
    <citation type="journal article" date="2018" name="Syst. Appl. Microbiol.">
        <title>A new symbiotic nanoarchaeote (Candidatus Nanoclepta minutus) and its host (Zestosphaera tikiterensis gen. nov., sp. nov.) from a New Zealand hot spring.</title>
        <authorList>
            <person name="St John E."/>
            <person name="Liu Y."/>
            <person name="Podar M."/>
            <person name="Stott M.B."/>
            <person name="Meneghin J."/>
            <person name="Chen Z."/>
            <person name="Lagutin K."/>
            <person name="Mitchell K."/>
            <person name="Reysenbach A.L."/>
        </authorList>
    </citation>
    <scope>NUCLEOTIDE SEQUENCE [LARGE SCALE GENOMIC DNA]</scope>
    <source>
        <strain evidence="4">NZ3</strain>
    </source>
</reference>
<keyword evidence="2" id="KW-0687">Ribonucleoprotein</keyword>
<organism evidence="4 5">
    <name type="scientific">Candidatus Nanoclepta minutus</name>
    <dbReference type="NCBI Taxonomy" id="1940235"/>
    <lineage>
        <taxon>Archaea</taxon>
        <taxon>Nanobdellota</taxon>
        <taxon>Candidatus Nanoclepta</taxon>
    </lineage>
</organism>
<sequence length="86" mass="9701">MDIVNEIKSYSEDKIVLGSKRTIKYLKLGKISKVYVANNVPEEVLEDLKYYASLSNIEVKETNLSNVEIGIVLKKPFKVSVIGILK</sequence>
<evidence type="ECO:0000256" key="2">
    <source>
        <dbReference type="ARBA" id="ARBA00023274"/>
    </source>
</evidence>
<dbReference type="GO" id="GO:0003723">
    <property type="term" value="F:RNA binding"/>
    <property type="evidence" value="ECO:0007669"/>
    <property type="project" value="InterPro"/>
</dbReference>
<feature type="domain" description="Ribosomal protein eL8/eL30/eS12/Gadd45" evidence="3">
    <location>
        <begin position="10"/>
        <end position="85"/>
    </location>
</feature>
<dbReference type="Pfam" id="PF01248">
    <property type="entry name" value="Ribosomal_L7Ae"/>
    <property type="match status" value="1"/>
</dbReference>
<proteinExistence type="predicted"/>
<comment type="caution">
    <text evidence="4">The sequence shown here is derived from an EMBL/GenBank/DDBJ whole genome shotgun (WGS) entry which is preliminary data.</text>
</comment>
<accession>A0A397WNE6</accession>
<dbReference type="AlphaFoldDB" id="A0A397WNE6"/>
<gene>
    <name evidence="4" type="ORF">BXU00_00675</name>
</gene>
<protein>
    <submittedName>
        <fullName evidence="4">50S ribosomal protein L30</fullName>
    </submittedName>
</protein>
<dbReference type="InterPro" id="IPR029064">
    <property type="entry name" value="Ribosomal_eL30-like_sf"/>
</dbReference>
<dbReference type="EMBL" id="MWMI01000001">
    <property type="protein sequence ID" value="RIB35604.1"/>
    <property type="molecule type" value="Genomic_DNA"/>
</dbReference>
<dbReference type="Proteomes" id="UP000266622">
    <property type="component" value="Unassembled WGS sequence"/>
</dbReference>
<evidence type="ECO:0000313" key="5">
    <source>
        <dbReference type="Proteomes" id="UP000266622"/>
    </source>
</evidence>
<evidence type="ECO:0000259" key="3">
    <source>
        <dbReference type="Pfam" id="PF01248"/>
    </source>
</evidence>
<evidence type="ECO:0000256" key="1">
    <source>
        <dbReference type="ARBA" id="ARBA00022980"/>
    </source>
</evidence>